<dbReference type="GO" id="GO:0032259">
    <property type="term" value="P:methylation"/>
    <property type="evidence" value="ECO:0007669"/>
    <property type="project" value="UniProtKB-KW"/>
</dbReference>
<name>A0A2D3UPS6_9PEZI</name>
<comment type="similarity">
    <text evidence="1">Belongs to the cytochrome P450 family.</text>
</comment>
<keyword evidence="4" id="KW-0808">Transferase</keyword>
<dbReference type="InterPro" id="IPR050121">
    <property type="entry name" value="Cytochrome_P450_monoxygenase"/>
</dbReference>
<dbReference type="PANTHER" id="PTHR24305">
    <property type="entry name" value="CYTOCHROME P450"/>
    <property type="match status" value="1"/>
</dbReference>
<dbReference type="Proteomes" id="UP000225277">
    <property type="component" value="Unassembled WGS sequence"/>
</dbReference>
<reference evidence="4 5" key="1">
    <citation type="submission" date="2016-03" db="EMBL/GenBank/DDBJ databases">
        <authorList>
            <person name="Ploux O."/>
        </authorList>
    </citation>
    <scope>NUCLEOTIDE SEQUENCE [LARGE SCALE GENOMIC DNA]</scope>
    <source>
        <strain evidence="4 5">URUG2</strain>
    </source>
</reference>
<keyword evidence="3" id="KW-0812">Transmembrane</keyword>
<dbReference type="OrthoDB" id="3934656at2759"/>
<evidence type="ECO:0000313" key="5">
    <source>
        <dbReference type="Proteomes" id="UP000225277"/>
    </source>
</evidence>
<organism evidence="4 5">
    <name type="scientific">Ramularia collo-cygni</name>
    <dbReference type="NCBI Taxonomy" id="112498"/>
    <lineage>
        <taxon>Eukaryota</taxon>
        <taxon>Fungi</taxon>
        <taxon>Dikarya</taxon>
        <taxon>Ascomycota</taxon>
        <taxon>Pezizomycotina</taxon>
        <taxon>Dothideomycetes</taxon>
        <taxon>Dothideomycetidae</taxon>
        <taxon>Mycosphaerellales</taxon>
        <taxon>Mycosphaerellaceae</taxon>
        <taxon>Ramularia</taxon>
    </lineage>
</organism>
<dbReference type="GO" id="GO:0020037">
    <property type="term" value="F:heme binding"/>
    <property type="evidence" value="ECO:0007669"/>
    <property type="project" value="InterPro"/>
</dbReference>
<keyword evidence="3" id="KW-1133">Transmembrane helix</keyword>
<dbReference type="PANTHER" id="PTHR24305:SF166">
    <property type="entry name" value="CYTOCHROME P450 12A4, MITOCHONDRIAL-RELATED"/>
    <property type="match status" value="1"/>
</dbReference>
<accession>A0A2D3UPS6</accession>
<keyword evidence="3" id="KW-0472">Membrane</keyword>
<protein>
    <submittedName>
        <fullName evidence="4">Related to pisatin demethylase</fullName>
    </submittedName>
</protein>
<dbReference type="Pfam" id="PF00067">
    <property type="entry name" value="p450"/>
    <property type="match status" value="1"/>
</dbReference>
<dbReference type="GO" id="GO:0004497">
    <property type="term" value="F:monooxygenase activity"/>
    <property type="evidence" value="ECO:0007669"/>
    <property type="project" value="InterPro"/>
</dbReference>
<evidence type="ECO:0000256" key="2">
    <source>
        <dbReference type="PIRSR" id="PIRSR602401-1"/>
    </source>
</evidence>
<keyword evidence="2" id="KW-0408">Iron</keyword>
<dbReference type="AlphaFoldDB" id="A0A2D3UPS6"/>
<dbReference type="SUPFAM" id="SSF48264">
    <property type="entry name" value="Cytochrome P450"/>
    <property type="match status" value="1"/>
</dbReference>
<dbReference type="InterPro" id="IPR036396">
    <property type="entry name" value="Cyt_P450_sf"/>
</dbReference>
<dbReference type="InterPro" id="IPR002401">
    <property type="entry name" value="Cyt_P450_E_grp-I"/>
</dbReference>
<dbReference type="CDD" id="cd11060">
    <property type="entry name" value="CYP57A1-like"/>
    <property type="match status" value="1"/>
</dbReference>
<feature type="binding site" description="axial binding residue" evidence="2">
    <location>
        <position position="454"/>
    </location>
    <ligand>
        <name>heme</name>
        <dbReference type="ChEBI" id="CHEBI:30413"/>
    </ligand>
    <ligandPart>
        <name>Fe</name>
        <dbReference type="ChEBI" id="CHEBI:18248"/>
    </ligandPart>
</feature>
<dbReference type="GO" id="GO:0008168">
    <property type="term" value="F:methyltransferase activity"/>
    <property type="evidence" value="ECO:0007669"/>
    <property type="project" value="UniProtKB-KW"/>
</dbReference>
<evidence type="ECO:0000256" key="1">
    <source>
        <dbReference type="ARBA" id="ARBA00010617"/>
    </source>
</evidence>
<comment type="cofactor">
    <cofactor evidence="2">
        <name>heme</name>
        <dbReference type="ChEBI" id="CHEBI:30413"/>
    </cofactor>
</comment>
<dbReference type="Gene3D" id="1.10.630.10">
    <property type="entry name" value="Cytochrome P450"/>
    <property type="match status" value="1"/>
</dbReference>
<sequence length="511" mass="58278">MPSELLEALTNLSNIRWVTAIPAAVVIFVLCTLLYRLTLHPLAGFPGPFEARLSGSWRNRRYLKGSWHDDILQVHEKYGAIVRISPDELSIVDEHATKQLYGHGSKALKTEWYGTWDSKEFPNLFSTRSKAEHSFMRRRVSPAYSMSAMLRYEQYIQPCLDLMMDGFRKHADQGHPVVMSNWLDWLAFDVVGTLAYGQSFGQLETESDKLGLGKMIHEGFYVLSNVGHWIGQSRILQSPAFGKVLTMMGVPNPFDTFNNWTKTIIQERRQNAGKHERYDMLQHFMEMKSTTGGPATDVDVLGEAVNIIGAGADTTSIAMGTCLYYIVRHPDVYQKVQKEIDEYYEQNSLQRAITYQQTQELPYFTAAAREAMRLIPSITYQLPRVMPEEMVVAGRSIPAGTHVGVSPIAANRNKSVWGLDANEFKPSRWLESEEKTRYLNANDMTFGGHGARMCIGRNLALVEVHKFLGQFLRDFDVAFEDPEKPWRLHSQWFAVQSDMRMKITARRDKTA</sequence>
<dbReference type="GO" id="GO:0005506">
    <property type="term" value="F:iron ion binding"/>
    <property type="evidence" value="ECO:0007669"/>
    <property type="project" value="InterPro"/>
</dbReference>
<dbReference type="InterPro" id="IPR001128">
    <property type="entry name" value="Cyt_P450"/>
</dbReference>
<dbReference type="EMBL" id="FJUY01000004">
    <property type="protein sequence ID" value="CZT17471.1"/>
    <property type="molecule type" value="Genomic_DNA"/>
</dbReference>
<gene>
    <name evidence="4" type="ORF">RCC_03305</name>
</gene>
<keyword evidence="4" id="KW-0489">Methyltransferase</keyword>
<proteinExistence type="inferred from homology"/>
<dbReference type="GeneID" id="35598511"/>
<dbReference type="PRINTS" id="PR00463">
    <property type="entry name" value="EP450I"/>
</dbReference>
<keyword evidence="2" id="KW-0349">Heme</keyword>
<keyword evidence="5" id="KW-1185">Reference proteome</keyword>
<evidence type="ECO:0000256" key="3">
    <source>
        <dbReference type="SAM" id="Phobius"/>
    </source>
</evidence>
<dbReference type="PRINTS" id="PR00385">
    <property type="entry name" value="P450"/>
</dbReference>
<evidence type="ECO:0000313" key="4">
    <source>
        <dbReference type="EMBL" id="CZT17471.1"/>
    </source>
</evidence>
<dbReference type="RefSeq" id="XP_023624363.1">
    <property type="nucleotide sequence ID" value="XM_023768595.1"/>
</dbReference>
<dbReference type="GO" id="GO:0016705">
    <property type="term" value="F:oxidoreductase activity, acting on paired donors, with incorporation or reduction of molecular oxygen"/>
    <property type="evidence" value="ECO:0007669"/>
    <property type="project" value="InterPro"/>
</dbReference>
<keyword evidence="2" id="KW-0479">Metal-binding</keyword>
<feature type="transmembrane region" description="Helical" evidence="3">
    <location>
        <begin position="15"/>
        <end position="35"/>
    </location>
</feature>
<dbReference type="STRING" id="112498.A0A2D3UPS6"/>